<proteinExistence type="inferred from homology"/>
<comment type="subunit">
    <text evidence="5">NDH-1 is composed of 14 different subunits. Subunits NuoA, H, J, K, L, M, N constitute the membrane sector of the complex.</text>
</comment>
<keyword evidence="4 5" id="KW-0472">Membrane</keyword>
<evidence type="ECO:0000259" key="7">
    <source>
        <dbReference type="Pfam" id="PF00361"/>
    </source>
</evidence>
<evidence type="ECO:0000313" key="9">
    <source>
        <dbReference type="Proteomes" id="UP000503117"/>
    </source>
</evidence>
<comment type="function">
    <text evidence="5">NDH-1 shuttles electrons from NADH, via FMN and iron-sulfur (Fe-S) centers, to quinones in the respiratory chain. The immediate electron acceptor for the enzyme in this species is believed to be ubiquinone. Couples the redox reaction to proton translocation (for every two electrons transferred, four hydrogen ions are translocated across the cytoplasmic membrane), and thus conserves the redox energy in a proton gradient.</text>
</comment>
<feature type="transmembrane region" description="Helical" evidence="5">
    <location>
        <begin position="423"/>
        <end position="443"/>
    </location>
</feature>
<evidence type="ECO:0000256" key="5">
    <source>
        <dbReference type="HAMAP-Rule" id="MF_00445"/>
    </source>
</evidence>
<dbReference type="PANTHER" id="PTHR22773">
    <property type="entry name" value="NADH DEHYDROGENASE"/>
    <property type="match status" value="1"/>
</dbReference>
<dbReference type="HAMAP" id="MF_00445">
    <property type="entry name" value="NDH1_NuoN_1"/>
    <property type="match status" value="1"/>
</dbReference>
<keyword evidence="8" id="KW-0560">Oxidoreductase</keyword>
<keyword evidence="2 5" id="KW-0812">Transmembrane</keyword>
<evidence type="ECO:0000256" key="1">
    <source>
        <dbReference type="ARBA" id="ARBA00004127"/>
    </source>
</evidence>
<keyword evidence="3 5" id="KW-1133">Transmembrane helix</keyword>
<organism evidence="8 9">
    <name type="scientific">Duganella dendranthematis</name>
    <dbReference type="NCBI Taxonomy" id="2728021"/>
    <lineage>
        <taxon>Bacteria</taxon>
        <taxon>Pseudomonadati</taxon>
        <taxon>Pseudomonadota</taxon>
        <taxon>Betaproteobacteria</taxon>
        <taxon>Burkholderiales</taxon>
        <taxon>Oxalobacteraceae</taxon>
        <taxon>Telluria group</taxon>
        <taxon>Duganella</taxon>
    </lineage>
</organism>
<dbReference type="NCBIfam" id="NF004442">
    <property type="entry name" value="PRK05777.1-5"/>
    <property type="match status" value="1"/>
</dbReference>
<dbReference type="RefSeq" id="WP_110848927.1">
    <property type="nucleotide sequence ID" value="NZ_CP051684.1"/>
</dbReference>
<dbReference type="EMBL" id="CP051684">
    <property type="protein sequence ID" value="QJD88898.1"/>
    <property type="molecule type" value="Genomic_DNA"/>
</dbReference>
<feature type="transmembrane region" description="Helical" evidence="5">
    <location>
        <begin position="138"/>
        <end position="157"/>
    </location>
</feature>
<feature type="transmembrane region" description="Helical" evidence="5">
    <location>
        <begin position="283"/>
        <end position="302"/>
    </location>
</feature>
<feature type="transmembrane region" description="Helical" evidence="5">
    <location>
        <begin position="387"/>
        <end position="411"/>
    </location>
</feature>
<keyword evidence="5" id="KW-0874">Quinone</keyword>
<feature type="transmembrane region" description="Helical" evidence="5">
    <location>
        <begin position="249"/>
        <end position="271"/>
    </location>
</feature>
<keyword evidence="5" id="KW-0813">Transport</keyword>
<feature type="transmembrane region" description="Helical" evidence="5">
    <location>
        <begin position="169"/>
        <end position="190"/>
    </location>
</feature>
<keyword evidence="5" id="KW-1278">Translocase</keyword>
<keyword evidence="5" id="KW-0520">NAD</keyword>
<feature type="transmembrane region" description="Helical" evidence="5">
    <location>
        <begin position="80"/>
        <end position="99"/>
    </location>
</feature>
<dbReference type="GO" id="GO:0016491">
    <property type="term" value="F:oxidoreductase activity"/>
    <property type="evidence" value="ECO:0007669"/>
    <property type="project" value="UniProtKB-KW"/>
</dbReference>
<evidence type="ECO:0000256" key="2">
    <source>
        <dbReference type="ARBA" id="ARBA00022692"/>
    </source>
</evidence>
<dbReference type="PRINTS" id="PR01434">
    <property type="entry name" value="NADHDHGNASE5"/>
</dbReference>
<feature type="domain" description="NADH:quinone oxidoreductase/Mrp antiporter transmembrane" evidence="7">
    <location>
        <begin position="135"/>
        <end position="437"/>
    </location>
</feature>
<reference evidence="8 9" key="1">
    <citation type="submission" date="2020-04" db="EMBL/GenBank/DDBJ databases">
        <title>Genome sequencing of novel species.</title>
        <authorList>
            <person name="Heo J."/>
            <person name="Kim S.-J."/>
            <person name="Kim J.-S."/>
            <person name="Hong S.-B."/>
            <person name="Kwon S.-W."/>
        </authorList>
    </citation>
    <scope>NUCLEOTIDE SEQUENCE [LARGE SCALE GENOMIC DNA]</scope>
    <source>
        <strain evidence="8 9">AF9R3</strain>
    </source>
</reference>
<sequence>MTTPIPQEAVNLVPAYAEIALLIGASAILLIDMFLTKAQRSFTYALSLLMLVVLAGISYHDYAAGTTTYTFHGMFVSDPMANLLKLFTYLTVGMTLVYSRQYAADRDMLSGNLGGEFYVLALFAMMGQMVMISGSNLLSIYLGVELMSLSLYALVAIRRDNVRATEAAMKYFVLGALASGFLLYGMSMLYGATGTLDIAQISAAAASGTINKTILIFGLVFLVAGLAFKLGAVPFHMWVPDVYDGSPTAVTLLLGGAPKIATFAICIRLLVEGLMPMAFDWQQMLMVLAVLSLAIGNLTAIAQTNIKRMLAYSTIAQIGFVLLGLLSGVAGTTDVTGRDAAYSASMYYVITYVLTTVGTFGTLMLASRAGFDADNLADFKGLSKRNGWFALVMTILLFSLAGVPPMMGFAAKFAVLNSVLATGQLWLTIFAVMFSLIGAFYYLRVIKTMWFDEPVDTAPIVAPFDMKLVLSINGLAVVALGVMPEGMLKACMAAIKATLAT</sequence>
<evidence type="ECO:0000313" key="8">
    <source>
        <dbReference type="EMBL" id="QJD88898.1"/>
    </source>
</evidence>
<dbReference type="NCBIfam" id="TIGR01770">
    <property type="entry name" value="NDH_I_N"/>
    <property type="match status" value="1"/>
</dbReference>
<dbReference type="Pfam" id="PF00361">
    <property type="entry name" value="Proton_antipo_M"/>
    <property type="match status" value="1"/>
</dbReference>
<feature type="transmembrane region" description="Helical" evidence="5">
    <location>
        <begin position="210"/>
        <end position="228"/>
    </location>
</feature>
<dbReference type="InterPro" id="IPR010096">
    <property type="entry name" value="NADH-Q_OxRdtase_suN/2"/>
</dbReference>
<dbReference type="Proteomes" id="UP000503117">
    <property type="component" value="Chromosome"/>
</dbReference>
<feature type="transmembrane region" description="Helical" evidence="5">
    <location>
        <begin position="15"/>
        <end position="35"/>
    </location>
</feature>
<keyword evidence="9" id="KW-1185">Reference proteome</keyword>
<feature type="transmembrane region" description="Helical" evidence="5">
    <location>
        <begin position="309"/>
        <end position="326"/>
    </location>
</feature>
<dbReference type="InterPro" id="IPR001750">
    <property type="entry name" value="ND/Mrp_TM"/>
</dbReference>
<comment type="catalytic activity">
    <reaction evidence="5">
        <text>a quinone + NADH + 5 H(+)(in) = a quinol + NAD(+) + 4 H(+)(out)</text>
        <dbReference type="Rhea" id="RHEA:57888"/>
        <dbReference type="ChEBI" id="CHEBI:15378"/>
        <dbReference type="ChEBI" id="CHEBI:24646"/>
        <dbReference type="ChEBI" id="CHEBI:57540"/>
        <dbReference type="ChEBI" id="CHEBI:57945"/>
        <dbReference type="ChEBI" id="CHEBI:132124"/>
    </reaction>
</comment>
<evidence type="ECO:0000256" key="4">
    <source>
        <dbReference type="ARBA" id="ARBA00023136"/>
    </source>
</evidence>
<protein>
    <recommendedName>
        <fullName evidence="5">NADH-quinone oxidoreductase subunit N</fullName>
        <ecNumber evidence="5">7.1.1.-</ecNumber>
    </recommendedName>
    <alternativeName>
        <fullName evidence="5">NADH dehydrogenase I subunit N</fullName>
    </alternativeName>
    <alternativeName>
        <fullName evidence="5">NDH-1 subunit N</fullName>
    </alternativeName>
</protein>
<comment type="subcellular location">
    <subcellularLocation>
        <location evidence="5">Cell membrane</location>
        <topology evidence="5">Multi-pass membrane protein</topology>
    </subcellularLocation>
    <subcellularLocation>
        <location evidence="1">Endomembrane system</location>
        <topology evidence="1">Multi-pass membrane protein</topology>
    </subcellularLocation>
    <subcellularLocation>
        <location evidence="6">Membrane</location>
        <topology evidence="6">Multi-pass membrane protein</topology>
    </subcellularLocation>
</comment>
<gene>
    <name evidence="5 8" type="primary">nuoN</name>
    <name evidence="8" type="ORF">HH213_01500</name>
</gene>
<name>A0ABX6M3M9_9BURK</name>
<evidence type="ECO:0000256" key="6">
    <source>
        <dbReference type="RuleBase" id="RU000320"/>
    </source>
</evidence>
<comment type="similarity">
    <text evidence="5">Belongs to the complex I subunit 2 family.</text>
</comment>
<keyword evidence="5" id="KW-0830">Ubiquinone</keyword>
<feature type="transmembrane region" description="Helical" evidence="5">
    <location>
        <begin position="42"/>
        <end position="60"/>
    </location>
</feature>
<evidence type="ECO:0000256" key="3">
    <source>
        <dbReference type="ARBA" id="ARBA00022989"/>
    </source>
</evidence>
<dbReference type="EC" id="7.1.1.-" evidence="5"/>
<feature type="transmembrane region" description="Helical" evidence="5">
    <location>
        <begin position="111"/>
        <end position="132"/>
    </location>
</feature>
<feature type="transmembrane region" description="Helical" evidence="5">
    <location>
        <begin position="346"/>
        <end position="366"/>
    </location>
</feature>
<keyword evidence="5" id="KW-1003">Cell membrane</keyword>
<accession>A0ABX6M3M9</accession>